<reference evidence="1 2" key="1">
    <citation type="submission" date="2014-03" db="EMBL/GenBank/DDBJ databases">
        <title>Draft genome of the hookworm Oesophagostomum dentatum.</title>
        <authorList>
            <person name="Mitreva M."/>
        </authorList>
    </citation>
    <scope>NUCLEOTIDE SEQUENCE [LARGE SCALE GENOMIC DNA]</scope>
    <source>
        <strain evidence="1 2">OD-Hann</strain>
    </source>
</reference>
<name>A0A0B1RQP8_OESDE</name>
<proteinExistence type="predicted"/>
<evidence type="ECO:0000313" key="2">
    <source>
        <dbReference type="Proteomes" id="UP000053660"/>
    </source>
</evidence>
<dbReference type="AlphaFoldDB" id="A0A0B1RQP8"/>
<sequence>MHNDGKKTTITITDEAAIKLYQHWTDQAVSGLMAAVATNKLKNVGQAEKLIHKECNKNAKTVKEHAKCVVKLLDAELKYQQWVKKYEEKRKRVGGLQIQECSKL</sequence>
<dbReference type="Proteomes" id="UP000053660">
    <property type="component" value="Unassembled WGS sequence"/>
</dbReference>
<evidence type="ECO:0000313" key="1">
    <source>
        <dbReference type="EMBL" id="KHJ75388.1"/>
    </source>
</evidence>
<gene>
    <name evidence="1" type="ORF">OESDEN_24996</name>
</gene>
<protein>
    <submittedName>
        <fullName evidence="1">Uncharacterized protein</fullName>
    </submittedName>
</protein>
<dbReference type="OrthoDB" id="5810331at2759"/>
<accession>A0A0B1RQP8</accession>
<organism evidence="1 2">
    <name type="scientific">Oesophagostomum dentatum</name>
    <name type="common">Nodular worm</name>
    <dbReference type="NCBI Taxonomy" id="61180"/>
    <lineage>
        <taxon>Eukaryota</taxon>
        <taxon>Metazoa</taxon>
        <taxon>Ecdysozoa</taxon>
        <taxon>Nematoda</taxon>
        <taxon>Chromadorea</taxon>
        <taxon>Rhabditida</taxon>
        <taxon>Rhabditina</taxon>
        <taxon>Rhabditomorpha</taxon>
        <taxon>Strongyloidea</taxon>
        <taxon>Strongylidae</taxon>
        <taxon>Oesophagostomum</taxon>
    </lineage>
</organism>
<keyword evidence="2" id="KW-1185">Reference proteome</keyword>
<dbReference type="EMBL" id="KN612794">
    <property type="protein sequence ID" value="KHJ75388.1"/>
    <property type="molecule type" value="Genomic_DNA"/>
</dbReference>